<evidence type="ECO:0000313" key="2">
    <source>
        <dbReference type="EMBL" id="UYL64923.1"/>
    </source>
</evidence>
<name>A0AA46YIS9_9VIRU</name>
<protein>
    <submittedName>
        <fullName evidence="2">Uncharacterized protein</fullName>
    </submittedName>
</protein>
<organism evidence="2 3">
    <name type="scientific">Methanophagales virus PBV082</name>
    <dbReference type="NCBI Taxonomy" id="3071307"/>
    <lineage>
        <taxon>Viruses</taxon>
        <taxon>Viruses incertae sedis</taxon>
        <taxon>Itzamnaviridae</taxon>
        <taxon>Pletoitzamnavirus</taxon>
        <taxon>Pletoitzamnavirus pescaderoense</taxon>
    </lineage>
</organism>
<dbReference type="Proteomes" id="UP001156272">
    <property type="component" value="Segment"/>
</dbReference>
<dbReference type="EMBL" id="OP413839">
    <property type="protein sequence ID" value="UYL64923.1"/>
    <property type="molecule type" value="Genomic_DNA"/>
</dbReference>
<keyword evidence="3" id="KW-1185">Reference proteome</keyword>
<reference evidence="2 3" key="1">
    <citation type="submission" date="2022-09" db="EMBL/GenBank/DDBJ databases">
        <title>Evolutionary Diversification of Methanotrophic Ca. Methanophagales (ANME-1) and Their Expansive Virome.</title>
        <authorList>
            <person name="Laso-Perez R."/>
            <person name="Wu F."/>
            <person name="Cremiere A."/>
            <person name="Speth D.R."/>
            <person name="Magyar J.S."/>
            <person name="Krupovic M."/>
            <person name="Orphan V.J."/>
        </authorList>
    </citation>
    <scope>NUCLEOTIDE SEQUENCE [LARGE SCALE GENOMIC DNA]</scope>
    <source>
        <strain evidence="2">PBV082</strain>
    </source>
</reference>
<gene>
    <name evidence="2" type="ORF">EJNHJLOP_00034</name>
</gene>
<proteinExistence type="predicted"/>
<evidence type="ECO:0000256" key="1">
    <source>
        <dbReference type="SAM" id="Phobius"/>
    </source>
</evidence>
<feature type="transmembrane region" description="Helical" evidence="1">
    <location>
        <begin position="139"/>
        <end position="161"/>
    </location>
</feature>
<keyword evidence="1" id="KW-0812">Transmembrane</keyword>
<keyword evidence="1" id="KW-1133">Transmembrane helix</keyword>
<feature type="transmembrane region" description="Helical" evidence="1">
    <location>
        <begin position="7"/>
        <end position="28"/>
    </location>
</feature>
<accession>A0AA46YIS9</accession>
<evidence type="ECO:0000313" key="3">
    <source>
        <dbReference type="Proteomes" id="UP001156272"/>
    </source>
</evidence>
<sequence>MKERSEMVEIATAIVSVVVICIVGIYISSQVYQATPPMQYSVTKSVVNETFNSSEYDTWVQLAHTNIVNASETVTDLSGATTYSRGTDYQMNYTDGKIMVLSTGSMSNYTDYLISYQYITKETSPFSTAMSSATNIMNVTIPLLVVVAIAIIAGVIMREILIGFGGGKKE</sequence>
<keyword evidence="1" id="KW-0472">Membrane</keyword>